<evidence type="ECO:0000313" key="3">
    <source>
        <dbReference type="Proteomes" id="UP000183174"/>
    </source>
</evidence>
<dbReference type="Proteomes" id="UP000183174">
    <property type="component" value="Unassembled WGS sequence"/>
</dbReference>
<proteinExistence type="predicted"/>
<keyword evidence="1" id="KW-0175">Coiled coil</keyword>
<organism evidence="2 3">
    <name type="scientific">Bradyrhizobium yuanmingense</name>
    <dbReference type="NCBI Taxonomy" id="108015"/>
    <lineage>
        <taxon>Bacteria</taxon>
        <taxon>Pseudomonadati</taxon>
        <taxon>Pseudomonadota</taxon>
        <taxon>Alphaproteobacteria</taxon>
        <taxon>Hyphomicrobiales</taxon>
        <taxon>Nitrobacteraceae</taxon>
        <taxon>Bradyrhizobium</taxon>
    </lineage>
</organism>
<sequence length="80" mass="8648">MSPDRSRIRKGAVLTGGAYPARVGRLSPDMAEMFADVLKEAGPPPSAAKLEALAAERDALEAQMLAIKKRIAEIRRRACE</sequence>
<accession>A0A1C3UD11</accession>
<evidence type="ECO:0000256" key="1">
    <source>
        <dbReference type="SAM" id="Coils"/>
    </source>
</evidence>
<protein>
    <submittedName>
        <fullName evidence="2">Uncharacterized protein</fullName>
    </submittedName>
</protein>
<reference evidence="2 3" key="1">
    <citation type="submission" date="2016-08" db="EMBL/GenBank/DDBJ databases">
        <authorList>
            <person name="Seilhamer J.J."/>
        </authorList>
    </citation>
    <scope>NUCLEOTIDE SEQUENCE [LARGE SCALE GENOMIC DNA]</scope>
    <source>
        <strain evidence="2 3">CCBAU 10071</strain>
    </source>
</reference>
<evidence type="ECO:0000313" key="2">
    <source>
        <dbReference type="EMBL" id="SCB13363.1"/>
    </source>
</evidence>
<name>A0A1C3UD11_9BRAD</name>
<feature type="coiled-coil region" evidence="1">
    <location>
        <begin position="50"/>
        <end position="77"/>
    </location>
</feature>
<gene>
    <name evidence="2" type="ORF">GA0061099_1001967</name>
</gene>
<dbReference type="AlphaFoldDB" id="A0A1C3UD11"/>
<dbReference type="EMBL" id="FMAE01000001">
    <property type="protein sequence ID" value="SCB13363.1"/>
    <property type="molecule type" value="Genomic_DNA"/>
</dbReference>